<gene>
    <name evidence="3" type="primary">LOC100898804</name>
</gene>
<dbReference type="PANTHER" id="PTHR15665:SF1">
    <property type="entry name" value="PROTEIN ASTEROID HOMOLOG 1"/>
    <property type="match status" value="1"/>
</dbReference>
<dbReference type="AlphaFoldDB" id="A0AAJ6QY95"/>
<dbReference type="Proteomes" id="UP000694867">
    <property type="component" value="Unplaced"/>
</dbReference>
<dbReference type="PANTHER" id="PTHR15665">
    <property type="entry name" value="ASTEROID PROTEIN"/>
    <property type="match status" value="1"/>
</dbReference>
<organism evidence="2 3">
    <name type="scientific">Galendromus occidentalis</name>
    <name type="common">western predatory mite</name>
    <dbReference type="NCBI Taxonomy" id="34638"/>
    <lineage>
        <taxon>Eukaryota</taxon>
        <taxon>Metazoa</taxon>
        <taxon>Ecdysozoa</taxon>
        <taxon>Arthropoda</taxon>
        <taxon>Chelicerata</taxon>
        <taxon>Arachnida</taxon>
        <taxon>Acari</taxon>
        <taxon>Parasitiformes</taxon>
        <taxon>Mesostigmata</taxon>
        <taxon>Gamasina</taxon>
        <taxon>Phytoseioidea</taxon>
        <taxon>Phytoseiidae</taxon>
        <taxon>Typhlodrominae</taxon>
        <taxon>Galendromus</taxon>
    </lineage>
</organism>
<accession>A0AAJ6QY95</accession>
<proteinExistence type="inferred from homology"/>
<dbReference type="InterPro" id="IPR026832">
    <property type="entry name" value="Asteroid"/>
</dbReference>
<comment type="similarity">
    <text evidence="1">Belongs to the asteroid family.</text>
</comment>
<reference evidence="3" key="1">
    <citation type="submission" date="2025-08" db="UniProtKB">
        <authorList>
            <consortium name="RefSeq"/>
        </authorList>
    </citation>
    <scope>IDENTIFICATION</scope>
</reference>
<dbReference type="RefSeq" id="XP_003747757.1">
    <property type="nucleotide sequence ID" value="XM_003747709.1"/>
</dbReference>
<protein>
    <submittedName>
        <fullName evidence="3">Uncharacterized protein LOC100898804</fullName>
    </submittedName>
</protein>
<sequence>MAGLYPIFATNDFLSSCEQLSNCHVVIDGSNIQYFFADRRNALSSLQSYAQAVRDYFHELLEAKITPHVFFDGPSSDASEKWERARRHRQDRLEMLAGQHPWHEFSASPAISDIFHRVLDSMAIRKIQVSAKRDYTDEMISHAKYFNATLISGNLKFYVEDLPCGFSPPSSLSLRAMGGCRPRSSCVIRIYRFQRFRDLINLGESPNPHALRMWITVLYNKDVFGEFSKHFLPEADRSAPFYPTGRREWIHALLSSKNRRSGPLKLLQFFLENTYDDASHIIYRQLYPNHRTQAKRLFRRDPPIEAHDVFEKIRNEVETGEFCHQHLPQWFLSFITVECKLVPDLLDTLTNRRHYLKSLVEDFEKKSAHDCTISIRRLIYGVLLADCEESDEDIFVEELDRRAEDLQEVKRRPRWKMWSPGEESEDFLVPGLKSMDSLSESERRDLFLLGMGVERKRRKGIDSDERLYITAILINWLAAGNDIRRADLLRVLLTALIVEWKYGKPSNIFDDRVRLDAELCARLAVDFRPESVKNLPGSFACMHPLAQLHSVMFFGRCLHRLFMQPLGPNSDSVETVVNEVVFYHICQLTQNMDDVSLEEFIIEMVTESGRGSFENALDALWDRDSKEIAETIIEGFVGDDKRS</sequence>
<dbReference type="SUPFAM" id="SSF88723">
    <property type="entry name" value="PIN domain-like"/>
    <property type="match status" value="1"/>
</dbReference>
<keyword evidence="2" id="KW-1185">Reference proteome</keyword>
<name>A0AAJ6QY95_9ACAR</name>
<dbReference type="Gene3D" id="3.40.50.1010">
    <property type="entry name" value="5'-nuclease"/>
    <property type="match status" value="1"/>
</dbReference>
<dbReference type="InterPro" id="IPR029060">
    <property type="entry name" value="PIN-like_dom_sf"/>
</dbReference>
<dbReference type="GeneID" id="100898804"/>
<evidence type="ECO:0000313" key="2">
    <source>
        <dbReference type="Proteomes" id="UP000694867"/>
    </source>
</evidence>
<evidence type="ECO:0000256" key="1">
    <source>
        <dbReference type="ARBA" id="ARBA00007398"/>
    </source>
</evidence>
<dbReference type="KEGG" id="goe:100898804"/>
<evidence type="ECO:0000313" key="3">
    <source>
        <dbReference type="RefSeq" id="XP_003747757.1"/>
    </source>
</evidence>